<dbReference type="AlphaFoldDB" id="A0A5E6S7N2"/>
<dbReference type="Pfam" id="PF01656">
    <property type="entry name" value="CbiA"/>
    <property type="match status" value="1"/>
</dbReference>
<dbReference type="PANTHER" id="PTHR13696:SF99">
    <property type="entry name" value="COBYRINIC ACID AC-DIAMIDE SYNTHASE"/>
    <property type="match status" value="1"/>
</dbReference>
<organism evidence="2 3">
    <name type="scientific">Pseudomonas fluorescens</name>
    <dbReference type="NCBI Taxonomy" id="294"/>
    <lineage>
        <taxon>Bacteria</taxon>
        <taxon>Pseudomonadati</taxon>
        <taxon>Pseudomonadota</taxon>
        <taxon>Gammaproteobacteria</taxon>
        <taxon>Pseudomonadales</taxon>
        <taxon>Pseudomonadaceae</taxon>
        <taxon>Pseudomonas</taxon>
    </lineage>
</organism>
<dbReference type="SUPFAM" id="SSF52540">
    <property type="entry name" value="P-loop containing nucleoside triphosphate hydrolases"/>
    <property type="match status" value="1"/>
</dbReference>
<protein>
    <submittedName>
        <fullName evidence="2">Iron-sulfur cluster carrier protein</fullName>
    </submittedName>
</protein>
<sequence>MRVVSVVSTKGGVGKTTVAANLGGLLADAGLRVLLLDLDSQPTLSSYYALSQKADVGAYEFIALTCWRQHRLKLMVNTSRVGR</sequence>
<dbReference type="EMBL" id="CABVGX010000012">
    <property type="protein sequence ID" value="VVM74673.1"/>
    <property type="molecule type" value="Genomic_DNA"/>
</dbReference>
<dbReference type="InterPro" id="IPR050678">
    <property type="entry name" value="DNA_Partitioning_ATPase"/>
</dbReference>
<dbReference type="PANTHER" id="PTHR13696">
    <property type="entry name" value="P-LOOP CONTAINING NUCLEOSIDE TRIPHOSPHATE HYDROLASE"/>
    <property type="match status" value="1"/>
</dbReference>
<dbReference type="Gene3D" id="3.40.50.300">
    <property type="entry name" value="P-loop containing nucleotide triphosphate hydrolases"/>
    <property type="match status" value="1"/>
</dbReference>
<dbReference type="CDD" id="cd02042">
    <property type="entry name" value="ParAB_family"/>
    <property type="match status" value="1"/>
</dbReference>
<evidence type="ECO:0000313" key="3">
    <source>
        <dbReference type="Proteomes" id="UP000325607"/>
    </source>
</evidence>
<evidence type="ECO:0000259" key="1">
    <source>
        <dbReference type="Pfam" id="PF01656"/>
    </source>
</evidence>
<accession>A0A5E6S7N2</accession>
<evidence type="ECO:0000313" key="2">
    <source>
        <dbReference type="EMBL" id="VVM74673.1"/>
    </source>
</evidence>
<dbReference type="Proteomes" id="UP000325607">
    <property type="component" value="Unassembled WGS sequence"/>
</dbReference>
<dbReference type="InterPro" id="IPR002586">
    <property type="entry name" value="CobQ/CobB/MinD/ParA_Nub-bd_dom"/>
</dbReference>
<dbReference type="InterPro" id="IPR027417">
    <property type="entry name" value="P-loop_NTPase"/>
</dbReference>
<gene>
    <name evidence="2" type="ORF">PS645_01945</name>
</gene>
<name>A0A5E6S7N2_PSEFL</name>
<feature type="domain" description="CobQ/CobB/MinD/ParA nucleotide binding" evidence="1">
    <location>
        <begin position="5"/>
        <end position="54"/>
    </location>
</feature>
<reference evidence="2 3" key="1">
    <citation type="submission" date="2019-09" db="EMBL/GenBank/DDBJ databases">
        <authorList>
            <person name="Chandra G."/>
            <person name="Truman W A."/>
        </authorList>
    </citation>
    <scope>NUCLEOTIDE SEQUENCE [LARGE SCALE GENOMIC DNA]</scope>
    <source>
        <strain evidence="2">PS645</strain>
    </source>
</reference>
<proteinExistence type="predicted"/>